<reference evidence="1" key="1">
    <citation type="submission" date="2021-08" db="EMBL/GenBank/DDBJ databases">
        <authorList>
            <person name="Nwanade C."/>
            <person name="Wang M."/>
            <person name="Masoudi A."/>
            <person name="Yu Z."/>
            <person name="Liu J."/>
        </authorList>
    </citation>
    <scope>NUCLEOTIDE SEQUENCE</scope>
    <source>
        <strain evidence="1">S141</strain>
    </source>
</reference>
<dbReference type="RefSeq" id="WP_260003830.1">
    <property type="nucleotide sequence ID" value="NZ_CP081078.1"/>
</dbReference>
<organism evidence="1 2">
    <name type="scientific">Leisingera caerulea</name>
    <name type="common">Phaeobacter caeruleus</name>
    <dbReference type="NCBI Taxonomy" id="506591"/>
    <lineage>
        <taxon>Bacteria</taxon>
        <taxon>Pseudomonadati</taxon>
        <taxon>Pseudomonadota</taxon>
        <taxon>Alphaproteobacteria</taxon>
        <taxon>Rhodobacterales</taxon>
        <taxon>Roseobacteraceae</taxon>
        <taxon>Leisingera</taxon>
    </lineage>
</organism>
<dbReference type="Proteomes" id="UP001058184">
    <property type="component" value="Chromosome"/>
</dbReference>
<protein>
    <submittedName>
        <fullName evidence="1">Uncharacterized protein</fullName>
    </submittedName>
</protein>
<accession>A0ABY5X0N2</accession>
<gene>
    <name evidence="1" type="ORF">K3722_07610</name>
</gene>
<dbReference type="EMBL" id="CP081078">
    <property type="protein sequence ID" value="UWQ59988.1"/>
    <property type="molecule type" value="Genomic_DNA"/>
</dbReference>
<keyword evidence="2" id="KW-1185">Reference proteome</keyword>
<proteinExistence type="predicted"/>
<sequence>MTNVVGFHGVPAPRRALARQLRELAELLEGDQLDTEPHGIMMCLMGATQFEVVGVGETEGWSGARQAMCAVLGARFDTVGGNIRPRDHAVYQPRKAAATVPLVVATKSK</sequence>
<name>A0ABY5X0N2_LEICA</name>
<evidence type="ECO:0000313" key="2">
    <source>
        <dbReference type="Proteomes" id="UP001058184"/>
    </source>
</evidence>
<evidence type="ECO:0000313" key="1">
    <source>
        <dbReference type="EMBL" id="UWQ59988.1"/>
    </source>
</evidence>